<comment type="cofactor">
    <cofactor evidence="1 5 6">
        <name>pyridoxal 5'-phosphate</name>
        <dbReference type="ChEBI" id="CHEBI:597326"/>
    </cofactor>
</comment>
<dbReference type="GO" id="GO:0016831">
    <property type="term" value="F:carboxy-lyase activity"/>
    <property type="evidence" value="ECO:0007669"/>
    <property type="project" value="TreeGrafter"/>
</dbReference>
<gene>
    <name evidence="7" type="ORF">FA09DRAFT_327840</name>
</gene>
<accession>A0A316ZH92</accession>
<keyword evidence="3 5" id="KW-0663">Pyridoxal phosphate</keyword>
<dbReference type="InterPro" id="IPR015422">
    <property type="entry name" value="PyrdxlP-dep_Trfase_small"/>
</dbReference>
<dbReference type="STRING" id="58919.A0A316ZH92"/>
<dbReference type="GO" id="GO:0019752">
    <property type="term" value="P:carboxylic acid metabolic process"/>
    <property type="evidence" value="ECO:0007669"/>
    <property type="project" value="InterPro"/>
</dbReference>
<dbReference type="InterPro" id="IPR015424">
    <property type="entry name" value="PyrdxlP-dep_Trfase"/>
</dbReference>
<evidence type="ECO:0000313" key="7">
    <source>
        <dbReference type="EMBL" id="PWO00405.1"/>
    </source>
</evidence>
<dbReference type="Proteomes" id="UP000245946">
    <property type="component" value="Unassembled WGS sequence"/>
</dbReference>
<name>A0A316ZH92_9BASI</name>
<evidence type="ECO:0000256" key="1">
    <source>
        <dbReference type="ARBA" id="ARBA00001933"/>
    </source>
</evidence>
<dbReference type="GO" id="GO:0030170">
    <property type="term" value="F:pyridoxal phosphate binding"/>
    <property type="evidence" value="ECO:0007669"/>
    <property type="project" value="InterPro"/>
</dbReference>
<dbReference type="SUPFAM" id="SSF53383">
    <property type="entry name" value="PLP-dependent transferases"/>
    <property type="match status" value="1"/>
</dbReference>
<dbReference type="Gene3D" id="3.90.1150.10">
    <property type="entry name" value="Aspartate Aminotransferase, domain 1"/>
    <property type="match status" value="1"/>
</dbReference>
<dbReference type="GO" id="GO:0005737">
    <property type="term" value="C:cytoplasm"/>
    <property type="evidence" value="ECO:0007669"/>
    <property type="project" value="TreeGrafter"/>
</dbReference>
<dbReference type="InterPro" id="IPR010977">
    <property type="entry name" value="Aromatic_deC"/>
</dbReference>
<dbReference type="GeneID" id="37269096"/>
<keyword evidence="8" id="KW-1185">Reference proteome</keyword>
<dbReference type="GO" id="GO:0016740">
    <property type="term" value="F:transferase activity"/>
    <property type="evidence" value="ECO:0007669"/>
    <property type="project" value="UniProtKB-KW"/>
</dbReference>
<evidence type="ECO:0000256" key="4">
    <source>
        <dbReference type="ARBA" id="ARBA00023239"/>
    </source>
</evidence>
<dbReference type="PANTHER" id="PTHR11999:SF165">
    <property type="entry name" value="DECARBOXYLASE, PUTATIVE (AFU_ORTHOLOGUE AFUA_2G04980)-RELATED"/>
    <property type="match status" value="1"/>
</dbReference>
<organism evidence="7 8">
    <name type="scientific">Tilletiopsis washingtonensis</name>
    <dbReference type="NCBI Taxonomy" id="58919"/>
    <lineage>
        <taxon>Eukaryota</taxon>
        <taxon>Fungi</taxon>
        <taxon>Dikarya</taxon>
        <taxon>Basidiomycota</taxon>
        <taxon>Ustilaginomycotina</taxon>
        <taxon>Exobasidiomycetes</taxon>
        <taxon>Entylomatales</taxon>
        <taxon>Entylomatales incertae sedis</taxon>
        <taxon>Tilletiopsis</taxon>
    </lineage>
</organism>
<comment type="similarity">
    <text evidence="2 6">Belongs to the group II decarboxylase family.</text>
</comment>
<evidence type="ECO:0000313" key="8">
    <source>
        <dbReference type="Proteomes" id="UP000245946"/>
    </source>
</evidence>
<dbReference type="EMBL" id="KZ819285">
    <property type="protein sequence ID" value="PWO00405.1"/>
    <property type="molecule type" value="Genomic_DNA"/>
</dbReference>
<dbReference type="Pfam" id="PF00282">
    <property type="entry name" value="Pyridoxal_deC"/>
    <property type="match status" value="1"/>
</dbReference>
<dbReference type="RefSeq" id="XP_025600683.1">
    <property type="nucleotide sequence ID" value="XM_025741552.1"/>
</dbReference>
<reference evidence="7 8" key="1">
    <citation type="journal article" date="2018" name="Mol. Biol. Evol.">
        <title>Broad Genomic Sampling Reveals a Smut Pathogenic Ancestry of the Fungal Clade Ustilaginomycotina.</title>
        <authorList>
            <person name="Kijpornyongpan T."/>
            <person name="Mondo S.J."/>
            <person name="Barry K."/>
            <person name="Sandor L."/>
            <person name="Lee J."/>
            <person name="Lipzen A."/>
            <person name="Pangilinan J."/>
            <person name="LaButti K."/>
            <person name="Hainaut M."/>
            <person name="Henrissat B."/>
            <person name="Grigoriev I.V."/>
            <person name="Spatafora J.W."/>
            <person name="Aime M.C."/>
        </authorList>
    </citation>
    <scope>NUCLEOTIDE SEQUENCE [LARGE SCALE GENOMIC DNA]</scope>
    <source>
        <strain evidence="7 8">MCA 4186</strain>
    </source>
</reference>
<keyword evidence="4 6" id="KW-0456">Lyase</keyword>
<dbReference type="PANTHER" id="PTHR11999">
    <property type="entry name" value="GROUP II PYRIDOXAL-5-PHOSPHATE DECARBOXYLASE"/>
    <property type="match status" value="1"/>
</dbReference>
<sequence>MTPPCPIEALEPFEAFSAALAELSRLAEARFTTPTPREQPFVAPAAALDRALVVLPDELPEHGLGLSRTTRVLLDDVAPALNPGQAGSRYFGFVTGGVLPSAAVADQLVTILDANVQVHLPTETVATLVEVHALKLTLSLLSLPVQRWTGTVTTGATSSNVLALACGRDAVLKRAMAARGHADWDMAEDGLADAPAVTVYVALPHASIKKAAAIVGIGRARVVDLGQRVSVADSATAEQLARARAAALDFDLDALEVRLAADSAAKQGAIVVVGMSEVNTGALAAQTPALRQLCDRYGAWLHIDAAFGAFASLVPGFEWVAEHLNLADSITSDAHKQLNVPYDCGLLFVQRHSPTAHHSPLDELCGPGRGSAPAYLAAPPKEEGEGSTDPVLAARREYLGALPSPLFRNIENSRRFRALPLYAVLLSQGREGFRELVLRNVAFARRLEAWLRAEPCFDVLTPQCDAPKPDVSGPQPWCGAWGYTIVLFAASSEAPTCFRGEGGGARLAQAIKDTQLVYMSATVWGGQRAVRAAISNWSTGTGSEDLDFTVTTEALRTVMRKAASSAVA</sequence>
<dbReference type="InterPro" id="IPR015421">
    <property type="entry name" value="PyrdxlP-dep_Trfase_major"/>
</dbReference>
<evidence type="ECO:0000256" key="3">
    <source>
        <dbReference type="ARBA" id="ARBA00022898"/>
    </source>
</evidence>
<dbReference type="InterPro" id="IPR002129">
    <property type="entry name" value="PyrdxlP-dep_de-COase"/>
</dbReference>
<evidence type="ECO:0000256" key="5">
    <source>
        <dbReference type="PIRSR" id="PIRSR602129-50"/>
    </source>
</evidence>
<keyword evidence="7" id="KW-0808">Transferase</keyword>
<protein>
    <submittedName>
        <fullName evidence="7">PLP-dependent transferase</fullName>
    </submittedName>
</protein>
<feature type="modified residue" description="N6-(pyridoxal phosphate)lysine" evidence="5">
    <location>
        <position position="336"/>
    </location>
</feature>
<dbReference type="OrthoDB" id="2161780at2759"/>
<dbReference type="AlphaFoldDB" id="A0A316ZH92"/>
<evidence type="ECO:0000256" key="2">
    <source>
        <dbReference type="ARBA" id="ARBA00009533"/>
    </source>
</evidence>
<evidence type="ECO:0000256" key="6">
    <source>
        <dbReference type="RuleBase" id="RU000382"/>
    </source>
</evidence>
<dbReference type="Gene3D" id="3.40.640.10">
    <property type="entry name" value="Type I PLP-dependent aspartate aminotransferase-like (Major domain)"/>
    <property type="match status" value="1"/>
</dbReference>
<proteinExistence type="inferred from homology"/>